<gene>
    <name evidence="2" type="ORF">ACFQ3T_36350</name>
</gene>
<dbReference type="EMBL" id="JBHTLK010000458">
    <property type="protein sequence ID" value="MFD1152640.1"/>
    <property type="molecule type" value="Genomic_DNA"/>
</dbReference>
<feature type="compositionally biased region" description="Low complexity" evidence="1">
    <location>
        <begin position="78"/>
        <end position="100"/>
    </location>
</feature>
<keyword evidence="3" id="KW-1185">Reference proteome</keyword>
<evidence type="ECO:0000313" key="2">
    <source>
        <dbReference type="EMBL" id="MFD1152640.1"/>
    </source>
</evidence>
<comment type="caution">
    <text evidence="2">The sequence shown here is derived from an EMBL/GenBank/DDBJ whole genome shotgun (WGS) entry which is preliminary data.</text>
</comment>
<organism evidence="2 3">
    <name type="scientific">Saccharothrix hoggarensis</name>
    <dbReference type="NCBI Taxonomy" id="913853"/>
    <lineage>
        <taxon>Bacteria</taxon>
        <taxon>Bacillati</taxon>
        <taxon>Actinomycetota</taxon>
        <taxon>Actinomycetes</taxon>
        <taxon>Pseudonocardiales</taxon>
        <taxon>Pseudonocardiaceae</taxon>
        <taxon>Saccharothrix</taxon>
    </lineage>
</organism>
<protein>
    <submittedName>
        <fullName evidence="2">Uncharacterized protein</fullName>
    </submittedName>
</protein>
<feature type="region of interest" description="Disordered" evidence="1">
    <location>
        <begin position="75"/>
        <end position="100"/>
    </location>
</feature>
<evidence type="ECO:0000313" key="3">
    <source>
        <dbReference type="Proteomes" id="UP001597168"/>
    </source>
</evidence>
<name>A0ABW3R7E8_9PSEU</name>
<feature type="non-terminal residue" evidence="2">
    <location>
        <position position="1"/>
    </location>
</feature>
<reference evidence="3" key="1">
    <citation type="journal article" date="2019" name="Int. J. Syst. Evol. Microbiol.">
        <title>The Global Catalogue of Microorganisms (GCM) 10K type strain sequencing project: providing services to taxonomists for standard genome sequencing and annotation.</title>
        <authorList>
            <consortium name="The Broad Institute Genomics Platform"/>
            <consortium name="The Broad Institute Genome Sequencing Center for Infectious Disease"/>
            <person name="Wu L."/>
            <person name="Ma J."/>
        </authorList>
    </citation>
    <scope>NUCLEOTIDE SEQUENCE [LARGE SCALE GENOMIC DNA]</scope>
    <source>
        <strain evidence="3">CCUG 60214</strain>
    </source>
</reference>
<proteinExistence type="predicted"/>
<dbReference type="Proteomes" id="UP001597168">
    <property type="component" value="Unassembled WGS sequence"/>
</dbReference>
<sequence length="100" mass="10345">RLLARADDRQAVDGGLRFRLPADLAGEVAELAVAEQRCCAFFDFGLRLSGGELHVEVRAPEEAAALLAEVFGAPPPAAGDQNAGDQAAAHQNAGHRAAAT</sequence>
<evidence type="ECO:0000256" key="1">
    <source>
        <dbReference type="SAM" id="MobiDB-lite"/>
    </source>
</evidence>
<accession>A0ABW3R7E8</accession>